<dbReference type="PANTHER" id="PTHR18934">
    <property type="entry name" value="ATP-DEPENDENT RNA HELICASE"/>
    <property type="match status" value="1"/>
</dbReference>
<dbReference type="Proteomes" id="UP000231701">
    <property type="component" value="Chromosome"/>
</dbReference>
<evidence type="ECO:0000256" key="3">
    <source>
        <dbReference type="ARBA" id="ARBA00022806"/>
    </source>
</evidence>
<dbReference type="Gene3D" id="3.40.50.300">
    <property type="entry name" value="P-loop containing nucleotide triphosphate hydrolases"/>
    <property type="match status" value="2"/>
</dbReference>
<dbReference type="InterPro" id="IPR048333">
    <property type="entry name" value="HA2_WH"/>
</dbReference>
<dbReference type="KEGG" id="maes:Ga0123461_0587"/>
<dbReference type="Pfam" id="PF00270">
    <property type="entry name" value="DEAD"/>
    <property type="match status" value="1"/>
</dbReference>
<dbReference type="InterPro" id="IPR011545">
    <property type="entry name" value="DEAD/DEAH_box_helicase_dom"/>
</dbReference>
<dbReference type="NCBIfam" id="NF008348">
    <property type="entry name" value="PRK11131.1"/>
    <property type="match status" value="1"/>
</dbReference>
<proteinExistence type="predicted"/>
<dbReference type="Pfam" id="PF21010">
    <property type="entry name" value="HA2_C"/>
    <property type="match status" value="1"/>
</dbReference>
<evidence type="ECO:0000313" key="8">
    <source>
        <dbReference type="Proteomes" id="UP000231701"/>
    </source>
</evidence>
<dbReference type="CDD" id="cd18791">
    <property type="entry name" value="SF2_C_RHA"/>
    <property type="match status" value="1"/>
</dbReference>
<dbReference type="InterPro" id="IPR027417">
    <property type="entry name" value="P-loop_NTPase"/>
</dbReference>
<feature type="domain" description="Helicase ATP-binding" evidence="5">
    <location>
        <begin position="87"/>
        <end position="250"/>
    </location>
</feature>
<dbReference type="SMART" id="SM00847">
    <property type="entry name" value="HA2"/>
    <property type="match status" value="1"/>
</dbReference>
<keyword evidence="1" id="KW-0547">Nucleotide-binding</keyword>
<dbReference type="SMART" id="SM00382">
    <property type="entry name" value="AAA"/>
    <property type="match status" value="1"/>
</dbReference>
<dbReference type="InterPro" id="IPR011709">
    <property type="entry name" value="DEAD-box_helicase_OB_fold"/>
</dbReference>
<dbReference type="NCBIfam" id="TIGR01967">
    <property type="entry name" value="DEAH_box_HrpA"/>
    <property type="match status" value="1"/>
</dbReference>
<name>A0A2K8KWI4_MARES</name>
<evidence type="ECO:0000259" key="5">
    <source>
        <dbReference type="PROSITE" id="PS51192"/>
    </source>
</evidence>
<dbReference type="Pfam" id="PF00271">
    <property type="entry name" value="Helicase_C"/>
    <property type="match status" value="1"/>
</dbReference>
<dbReference type="InterPro" id="IPR024590">
    <property type="entry name" value="HrpA_C"/>
</dbReference>
<dbReference type="Gene3D" id="1.20.120.1080">
    <property type="match status" value="1"/>
</dbReference>
<evidence type="ECO:0000259" key="6">
    <source>
        <dbReference type="PROSITE" id="PS51194"/>
    </source>
</evidence>
<gene>
    <name evidence="7" type="ORF">Ga0123461_0587</name>
</gene>
<dbReference type="Pfam" id="PF11898">
    <property type="entry name" value="DUF3418"/>
    <property type="match status" value="1"/>
</dbReference>
<keyword evidence="2 7" id="KW-0378">Hydrolase</keyword>
<dbReference type="SMART" id="SM00490">
    <property type="entry name" value="HELICc"/>
    <property type="match status" value="1"/>
</dbReference>
<dbReference type="SUPFAM" id="SSF52540">
    <property type="entry name" value="P-loop containing nucleoside triphosphate hydrolases"/>
    <property type="match status" value="1"/>
</dbReference>
<dbReference type="GO" id="GO:0016787">
    <property type="term" value="F:hydrolase activity"/>
    <property type="evidence" value="ECO:0007669"/>
    <property type="project" value="UniProtKB-KW"/>
</dbReference>
<dbReference type="EC" id="3.6.4.13" evidence="7"/>
<dbReference type="SMART" id="SM00487">
    <property type="entry name" value="DEXDc"/>
    <property type="match status" value="1"/>
</dbReference>
<keyword evidence="4" id="KW-0067">ATP-binding</keyword>
<dbReference type="PROSITE" id="PS51194">
    <property type="entry name" value="HELICASE_CTER"/>
    <property type="match status" value="1"/>
</dbReference>
<dbReference type="EMBL" id="CP018799">
    <property type="protein sequence ID" value="ATX79022.1"/>
    <property type="molecule type" value="Genomic_DNA"/>
</dbReference>
<keyword evidence="3 7" id="KW-0347">Helicase</keyword>
<dbReference type="GO" id="GO:0005524">
    <property type="term" value="F:ATP binding"/>
    <property type="evidence" value="ECO:0007669"/>
    <property type="project" value="UniProtKB-KW"/>
</dbReference>
<sequence length="1296" mass="147050">MGSDSQTINELFGKLEFCMLVDRRSLSKRLHGLRHRLKQGKPIDRALAKLTEEIAASALAFKQRADALPSITYPEELPVSARRSEISAAIVAHQVVIIAGETGSGKTTQIPKICLELGRGIAGQVGHTQPRRIAARSVATRIAQELGSKVGEYVGYKVRFSDQTKKSGYIKLMTDGILLAEIQSDPLLLAYDTIIIDEAHERSLNIDFLLGFLQQLLPKRRDLKVIVTSATINTERFSEFFNKAPIIEVSGRSYPVDIQYHPIGGDEDDQDRDLPQAIVDSVDEAATIDPLGDILVFLPGEREIREATEALHQHAMNNTEVVPLLSRLSPAEQDKVFQSHKGRRIVLATNVAETSLTVPGIRFVIDSGLARISRYSARTKVQRLPIEPISQASANQRAGRCGRIAAGICIRLYSEESFNNRPAQTDPEIRRTNLASVILQMSNLNLGELSSYPFMDAPERKAIADGYLLLDELQAVDSQKKLTPIGKRLVRLPVDPRIGRMLLQADAERSLHELLIIAAALSVQDPRTRPMDMQQQADEKHRLFSDPTSDLLSWLKLWSWYHEQARHLSRSKLRKLCHDRFLSYIRLREWHDLHGQLLAIVREMKMKPNSEAAKPDAIHRALLAGLLSHVGLYDDEKRNYMGSRNLRFSIFPGSSLFKKPPKWVLCGELVETTRLYGRSAAAINPAWLEELAPHLIKKSYSEPHWSLKRAQVAAYEKVSLYGLPIIGRRLIHYGPVDPVVSRELFIRHALVQFEYRTHGKFFSHNQRLINELEKLEAKSRRRDLLAEEQVAFDFYDDIIPEGVYSGKLFEQWRKEVEQKNPRLLYLDRKYLLHSDAKAINNDAFPDFYQEGKLKLKFSYHFDPMHKADGVTLIVPLPVLGQLDATRFEWLVPGMLAEKLILLIKSLPKAMRRNFVPAPQFAQAAMESMAFGKGELLDSFSRQLERMTGVKPHRDDWNGESIPSHLSMKFRVTGESGKTLDSGSDLRELQAKHATSSRESLKAIDTVQKLERIGITRWEEFSDLPESVTTTRQRLQLQLFPALQDDGQSVAIRIFESCHEAAQVMRMGLRRLFMLHLHQQVELLKKNTPQLQKLTLRYALIGDPATLKDELIQAAFDEVFMAEPLPRSQAAFTQRLDQGRVRIVAQASTLADHITAALTAHTELITALDAIRAAQLKPVSDDIRQQISRLIYPGFVATTPARWLAHYPRFIEAAKMRLGKAGRNLKQDSQHTATLERLWIQYAARREVLQKLKESTEAIDEFRWLLEELRVSLFAQELKTSVPVSLKKLETLWQGLR</sequence>
<keyword evidence="8" id="KW-1185">Reference proteome</keyword>
<dbReference type="Pfam" id="PF07717">
    <property type="entry name" value="OB_NTP_bind"/>
    <property type="match status" value="1"/>
</dbReference>
<dbReference type="InterPro" id="IPR014001">
    <property type="entry name" value="Helicase_ATP-bd"/>
</dbReference>
<dbReference type="InterPro" id="IPR007502">
    <property type="entry name" value="Helicase-assoc_dom"/>
</dbReference>
<dbReference type="InterPro" id="IPR001650">
    <property type="entry name" value="Helicase_C-like"/>
</dbReference>
<dbReference type="RefSeq" id="WP_198507101.1">
    <property type="nucleotide sequence ID" value="NZ_CP018799.1"/>
</dbReference>
<dbReference type="InterPro" id="IPR003593">
    <property type="entry name" value="AAA+_ATPase"/>
</dbReference>
<reference evidence="7 8" key="1">
    <citation type="submission" date="2016-12" db="EMBL/GenBank/DDBJ databases">
        <title>Isolation and genomic insights into novel planktonic Zetaproteobacteria from stratified waters of the Chesapeake Bay.</title>
        <authorList>
            <person name="McAllister S.M."/>
            <person name="Kato S."/>
            <person name="Chan C.S."/>
            <person name="Chiu B.K."/>
            <person name="Field E.K."/>
        </authorList>
    </citation>
    <scope>NUCLEOTIDE SEQUENCE [LARGE SCALE GENOMIC DNA]</scope>
    <source>
        <strain evidence="7 8">CP-5</strain>
    </source>
</reference>
<evidence type="ECO:0000256" key="1">
    <source>
        <dbReference type="ARBA" id="ARBA00022741"/>
    </source>
</evidence>
<evidence type="ECO:0000256" key="4">
    <source>
        <dbReference type="ARBA" id="ARBA00022840"/>
    </source>
</evidence>
<dbReference type="PROSITE" id="PS51192">
    <property type="entry name" value="HELICASE_ATP_BIND_1"/>
    <property type="match status" value="1"/>
</dbReference>
<dbReference type="GO" id="GO:0003723">
    <property type="term" value="F:RNA binding"/>
    <property type="evidence" value="ECO:0007669"/>
    <property type="project" value="TreeGrafter"/>
</dbReference>
<organism evidence="7 8">
    <name type="scientific">Mariprofundus aestuarium</name>
    <dbReference type="NCBI Taxonomy" id="1921086"/>
    <lineage>
        <taxon>Bacteria</taxon>
        <taxon>Pseudomonadati</taxon>
        <taxon>Pseudomonadota</taxon>
        <taxon>Candidatius Mariprofundia</taxon>
        <taxon>Mariprofundales</taxon>
        <taxon>Mariprofundaceae</taxon>
        <taxon>Mariprofundus</taxon>
    </lineage>
</organism>
<dbReference type="GO" id="GO:0003724">
    <property type="term" value="F:RNA helicase activity"/>
    <property type="evidence" value="ECO:0007669"/>
    <property type="project" value="UniProtKB-EC"/>
</dbReference>
<accession>A0A2K8KWI4</accession>
<dbReference type="FunFam" id="3.40.50.300:FF:000575">
    <property type="entry name" value="ATP-dependent helicase hrpA"/>
    <property type="match status" value="1"/>
</dbReference>
<evidence type="ECO:0000256" key="2">
    <source>
        <dbReference type="ARBA" id="ARBA00022801"/>
    </source>
</evidence>
<dbReference type="Pfam" id="PF04408">
    <property type="entry name" value="WHD_HA2"/>
    <property type="match status" value="1"/>
</dbReference>
<dbReference type="InterPro" id="IPR010222">
    <property type="entry name" value="RNA_helicase_HrpA"/>
</dbReference>
<feature type="domain" description="Helicase C-terminal" evidence="6">
    <location>
        <begin position="273"/>
        <end position="445"/>
    </location>
</feature>
<protein>
    <submittedName>
        <fullName evidence="7">ATP-dependent helicase HrpA</fullName>
        <ecNumber evidence="7">3.6.4.13</ecNumber>
    </submittedName>
</protein>
<dbReference type="FunFam" id="1.20.120.1080:FF:000005">
    <property type="entry name" value="ATP-dependent helicase HrpA"/>
    <property type="match status" value="1"/>
</dbReference>
<evidence type="ECO:0000313" key="7">
    <source>
        <dbReference type="EMBL" id="ATX79022.1"/>
    </source>
</evidence>
<dbReference type="PANTHER" id="PTHR18934:SF99">
    <property type="entry name" value="ATP-DEPENDENT RNA HELICASE DHX37-RELATED"/>
    <property type="match status" value="1"/>
</dbReference>